<evidence type="ECO:0000313" key="2">
    <source>
        <dbReference type="Proteomes" id="UP000824533"/>
    </source>
</evidence>
<name>A0ACC1CLW3_9NEOP</name>
<evidence type="ECO:0000313" key="1">
    <source>
        <dbReference type="EMBL" id="KAJ0172541.1"/>
    </source>
</evidence>
<accession>A0ACC1CLW3</accession>
<gene>
    <name evidence="1" type="ORF">K1T71_011680</name>
</gene>
<protein>
    <submittedName>
        <fullName evidence="1">Uncharacterized protein</fullName>
    </submittedName>
</protein>
<dbReference type="Proteomes" id="UP000824533">
    <property type="component" value="Linkage Group LG21"/>
</dbReference>
<reference evidence="1 2" key="1">
    <citation type="journal article" date="2021" name="Front. Genet.">
        <title>Chromosome-Level Genome Assembly Reveals Significant Gene Expansion in the Toll and IMD Signaling Pathways of Dendrolimus kikuchii.</title>
        <authorList>
            <person name="Zhou J."/>
            <person name="Wu P."/>
            <person name="Xiong Z."/>
            <person name="Liu N."/>
            <person name="Zhao N."/>
            <person name="Ji M."/>
            <person name="Qiu Y."/>
            <person name="Yang B."/>
        </authorList>
    </citation>
    <scope>NUCLEOTIDE SEQUENCE [LARGE SCALE GENOMIC DNA]</scope>
    <source>
        <strain evidence="1">Ann1</strain>
    </source>
</reference>
<sequence length="206" mass="23729">MSVIHNDRSLDNVQKLFYLRSFLKNEPLDIIKNLPLLETSYDEALSLLDKRYFNKYKNINDHICRILIKPFSLRQFVCIVRQNLAALSNLDAKVSEWDPILICIFTRKLDMHTAHLYQLERGGESEPKVEDLLNYFEKRALAMENVGAPQPSLVRAVHAVTNKLKEKPGCHYSMDIIQRPFYGSCPQQPYIVTSSENAIFKGKGQG</sequence>
<organism evidence="1 2">
    <name type="scientific">Dendrolimus kikuchii</name>
    <dbReference type="NCBI Taxonomy" id="765133"/>
    <lineage>
        <taxon>Eukaryota</taxon>
        <taxon>Metazoa</taxon>
        <taxon>Ecdysozoa</taxon>
        <taxon>Arthropoda</taxon>
        <taxon>Hexapoda</taxon>
        <taxon>Insecta</taxon>
        <taxon>Pterygota</taxon>
        <taxon>Neoptera</taxon>
        <taxon>Endopterygota</taxon>
        <taxon>Lepidoptera</taxon>
        <taxon>Glossata</taxon>
        <taxon>Ditrysia</taxon>
        <taxon>Bombycoidea</taxon>
        <taxon>Lasiocampidae</taxon>
        <taxon>Dendrolimus</taxon>
    </lineage>
</organism>
<keyword evidence="2" id="KW-1185">Reference proteome</keyword>
<proteinExistence type="predicted"/>
<dbReference type="EMBL" id="CM034407">
    <property type="protein sequence ID" value="KAJ0172541.1"/>
    <property type="molecule type" value="Genomic_DNA"/>
</dbReference>
<comment type="caution">
    <text evidence="1">The sequence shown here is derived from an EMBL/GenBank/DDBJ whole genome shotgun (WGS) entry which is preliminary data.</text>
</comment>